<evidence type="ECO:0000256" key="1">
    <source>
        <dbReference type="ARBA" id="ARBA00004651"/>
    </source>
</evidence>
<keyword evidence="3 6" id="KW-0812">Transmembrane</keyword>
<evidence type="ECO:0000259" key="8">
    <source>
        <dbReference type="Pfam" id="PF12704"/>
    </source>
</evidence>
<dbReference type="GO" id="GO:0005886">
    <property type="term" value="C:plasma membrane"/>
    <property type="evidence" value="ECO:0007669"/>
    <property type="project" value="UniProtKB-SubCell"/>
</dbReference>
<comment type="subcellular location">
    <subcellularLocation>
        <location evidence="1">Cell membrane</location>
        <topology evidence="1">Multi-pass membrane protein</topology>
    </subcellularLocation>
</comment>
<reference evidence="9 10" key="1">
    <citation type="submission" date="2019-07" db="EMBL/GenBank/DDBJ databases">
        <title>Whole genome shotgun sequence of Pseudoalteromonas espejiana NBRC 102222.</title>
        <authorList>
            <person name="Hosoyama A."/>
            <person name="Uohara A."/>
            <person name="Ohji S."/>
            <person name="Ichikawa N."/>
        </authorList>
    </citation>
    <scope>NUCLEOTIDE SEQUENCE [LARGE SCALE GENOMIC DNA]</scope>
    <source>
        <strain evidence="9 10">NBRC 102222</strain>
    </source>
</reference>
<dbReference type="Pfam" id="PF12704">
    <property type="entry name" value="MacB_PCD"/>
    <property type="match status" value="1"/>
</dbReference>
<feature type="transmembrane region" description="Helical" evidence="6">
    <location>
        <begin position="282"/>
        <end position="304"/>
    </location>
</feature>
<evidence type="ECO:0000256" key="2">
    <source>
        <dbReference type="ARBA" id="ARBA00022475"/>
    </source>
</evidence>
<accession>A0A510Y298</accession>
<dbReference type="InterPro" id="IPR051125">
    <property type="entry name" value="ABC-4/HrtB_transporter"/>
</dbReference>
<feature type="domain" description="MacB-like periplasmic core" evidence="8">
    <location>
        <begin position="18"/>
        <end position="215"/>
    </location>
</feature>
<keyword evidence="10" id="KW-1185">Reference proteome</keyword>
<evidence type="ECO:0000313" key="9">
    <source>
        <dbReference type="EMBL" id="GEK56991.1"/>
    </source>
</evidence>
<organism evidence="9 10">
    <name type="scientific">Pseudoalteromonas espejiana</name>
    <dbReference type="NCBI Taxonomy" id="28107"/>
    <lineage>
        <taxon>Bacteria</taxon>
        <taxon>Pseudomonadati</taxon>
        <taxon>Pseudomonadota</taxon>
        <taxon>Gammaproteobacteria</taxon>
        <taxon>Alteromonadales</taxon>
        <taxon>Pseudoalteromonadaceae</taxon>
        <taxon>Pseudoalteromonas</taxon>
    </lineage>
</organism>
<evidence type="ECO:0000256" key="4">
    <source>
        <dbReference type="ARBA" id="ARBA00022989"/>
    </source>
</evidence>
<dbReference type="PANTHER" id="PTHR43738">
    <property type="entry name" value="ABC TRANSPORTER, MEMBRANE PROTEIN"/>
    <property type="match status" value="1"/>
</dbReference>
<feature type="transmembrane region" description="Helical" evidence="6">
    <location>
        <begin position="325"/>
        <end position="357"/>
    </location>
</feature>
<evidence type="ECO:0000313" key="10">
    <source>
        <dbReference type="Proteomes" id="UP000321419"/>
    </source>
</evidence>
<keyword evidence="4 6" id="KW-1133">Transmembrane helix</keyword>
<protein>
    <submittedName>
        <fullName evidence="9">Peptide ABC transporter permease</fullName>
    </submittedName>
</protein>
<dbReference type="PANTHER" id="PTHR43738:SF2">
    <property type="entry name" value="ABC TRANSPORTER PERMEASE"/>
    <property type="match status" value="1"/>
</dbReference>
<evidence type="ECO:0000256" key="6">
    <source>
        <dbReference type="SAM" id="Phobius"/>
    </source>
</evidence>
<dbReference type="OrthoDB" id="9784014at2"/>
<sequence>MLVSLAWSSLASRRKSVILTFLSLLISISVLLSVEHIRQQAKESFNRTISDVDMIVGAPSGQLNLLLYSVFRMGSPTSNINYKSYETLKGSSLVKWAIPISLGDSHRGFRVMGTNNSYFEHFKYGTKQPLTFNSGQPFKALFEAVIGSDVAKKLNYKIGQSVVIAHGIGNTSFTHHDNTPFIIKGILSPTGTPVDKTIHVSLNAIEAIHLSPAKQAKLLNNVDSVNTTPESITAVMLGLKSKFSTFKLQRDINNYKADRLMAVLPGVAMTELWQMMATVENLLRIIGILVLVSSLFGLSTMLLASMAQRKNEIAVLRVLGAGPSVIFSLVLVEALILVILASIAAAALLSLTLWLLGDWLGATYGLFLNANMLNIETLKVIAVITVAAIITSAIPAYEAYKNALHSSLGAKS</sequence>
<keyword evidence="5 6" id="KW-0472">Membrane</keyword>
<feature type="transmembrane region" description="Helical" evidence="6">
    <location>
        <begin position="377"/>
        <end position="397"/>
    </location>
</feature>
<proteinExistence type="predicted"/>
<keyword evidence="2" id="KW-1003">Cell membrane</keyword>
<evidence type="ECO:0000256" key="5">
    <source>
        <dbReference type="ARBA" id="ARBA00023136"/>
    </source>
</evidence>
<evidence type="ECO:0000256" key="3">
    <source>
        <dbReference type="ARBA" id="ARBA00022692"/>
    </source>
</evidence>
<dbReference type="Pfam" id="PF02687">
    <property type="entry name" value="FtsX"/>
    <property type="match status" value="1"/>
</dbReference>
<evidence type="ECO:0000259" key="7">
    <source>
        <dbReference type="Pfam" id="PF02687"/>
    </source>
</evidence>
<name>A0A510Y298_9GAMM</name>
<dbReference type="InterPro" id="IPR003838">
    <property type="entry name" value="ABC3_permease_C"/>
</dbReference>
<dbReference type="InterPro" id="IPR025857">
    <property type="entry name" value="MacB_PCD"/>
</dbReference>
<comment type="caution">
    <text evidence="9">The sequence shown here is derived from an EMBL/GenBank/DDBJ whole genome shotgun (WGS) entry which is preliminary data.</text>
</comment>
<dbReference type="EMBL" id="BJUM01000068">
    <property type="protein sequence ID" value="GEK56991.1"/>
    <property type="molecule type" value="Genomic_DNA"/>
</dbReference>
<gene>
    <name evidence="9" type="ORF">PES01_38360</name>
</gene>
<dbReference type="Proteomes" id="UP000321419">
    <property type="component" value="Unassembled WGS sequence"/>
</dbReference>
<dbReference type="AlphaFoldDB" id="A0A510Y298"/>
<dbReference type="RefSeq" id="WP_089349232.1">
    <property type="nucleotide sequence ID" value="NZ_BJUM01000068.1"/>
</dbReference>
<feature type="domain" description="ABC3 transporter permease C-terminal" evidence="7">
    <location>
        <begin position="285"/>
        <end position="401"/>
    </location>
</feature>